<sequence>MMRNLSNTTSPLTRSLSPPSMRWEDVQLESSVERIPSPSSISSIASSMTSRRSSFQSARLPLPPIESGHTSHPTKDETGSANAELQGPRKAPALQDLRHIPWTDRGGTLELSTRKVGDKGTPRLLCLDGSGGVRGLSSLLLLKEFLYRVVKHKKFTGDGTGKILPCEYFDMICGTGTGGLIAIMLGKLRMTVDEAIDKYLELSRHIFAQKKWIWKEGRYSARNLEFIVKNIVGERALLLKLPGYDLHSTSLEDRGKRIMMRESKSDPKLCKVFVCARQVNDSCEEVSIRSYSFDKSQQEDLTIWEAARATTASPYFFKPLRIPAGNGRRVGGVYIDAAVGLNNPIKRLLVEARREFPNIENAFILSLGSGIQDLIHLPRSAGFSLFRHLQALTFLQKIAVDCESVHQDACKELHKTPYFRLNVDRGVHGISHDAWNQVDAIYQSTMAYMQRGETDTYIDRIVDAFIEGK</sequence>
<name>A0A8H3BQA8_9AGAM</name>
<gene>
    <name evidence="7" type="ORF">RDB_LOCUS151630</name>
</gene>
<dbReference type="EMBL" id="CAJMWW010000258">
    <property type="protein sequence ID" value="CAE6461068.1"/>
    <property type="molecule type" value="Genomic_DNA"/>
</dbReference>
<keyword evidence="2" id="KW-0442">Lipid degradation</keyword>
<dbReference type="SUPFAM" id="SSF52151">
    <property type="entry name" value="FabD/lysophospholipase-like"/>
    <property type="match status" value="1"/>
</dbReference>
<protein>
    <recommendedName>
        <fullName evidence="6">PNPLA domain-containing protein</fullName>
    </recommendedName>
</protein>
<evidence type="ECO:0000256" key="3">
    <source>
        <dbReference type="ARBA" id="ARBA00023098"/>
    </source>
</evidence>
<dbReference type="InterPro" id="IPR002641">
    <property type="entry name" value="PNPLA_dom"/>
</dbReference>
<keyword evidence="1" id="KW-0378">Hydrolase</keyword>
<comment type="caution">
    <text evidence="7">The sequence shown here is derived from an EMBL/GenBank/DDBJ whole genome shotgun (WGS) entry which is preliminary data.</text>
</comment>
<keyword evidence="3" id="KW-0443">Lipid metabolism</keyword>
<dbReference type="Gene3D" id="3.40.1090.10">
    <property type="entry name" value="Cytosolic phospholipase A2 catalytic domain"/>
    <property type="match status" value="1"/>
</dbReference>
<reference evidence="7" key="1">
    <citation type="submission" date="2021-01" db="EMBL/GenBank/DDBJ databases">
        <authorList>
            <person name="Kaushik A."/>
        </authorList>
    </citation>
    <scope>NUCLEOTIDE SEQUENCE</scope>
    <source>
        <strain evidence="7">AG3-T5</strain>
    </source>
</reference>
<dbReference type="AlphaFoldDB" id="A0A8H3BQA8"/>
<accession>A0A8H3BQA8</accession>
<evidence type="ECO:0000256" key="5">
    <source>
        <dbReference type="SAM" id="MobiDB-lite"/>
    </source>
</evidence>
<evidence type="ECO:0000313" key="7">
    <source>
        <dbReference type="EMBL" id="CAE6461068.1"/>
    </source>
</evidence>
<feature type="compositionally biased region" description="Low complexity" evidence="5">
    <location>
        <begin position="1"/>
        <end position="20"/>
    </location>
</feature>
<dbReference type="GO" id="GO:0016020">
    <property type="term" value="C:membrane"/>
    <property type="evidence" value="ECO:0007669"/>
    <property type="project" value="TreeGrafter"/>
</dbReference>
<feature type="region of interest" description="Disordered" evidence="5">
    <location>
        <begin position="1"/>
        <end position="93"/>
    </location>
</feature>
<dbReference type="InterPro" id="IPR016035">
    <property type="entry name" value="Acyl_Trfase/lysoPLipase"/>
</dbReference>
<evidence type="ECO:0000256" key="1">
    <source>
        <dbReference type="ARBA" id="ARBA00022801"/>
    </source>
</evidence>
<evidence type="ECO:0000256" key="4">
    <source>
        <dbReference type="PROSITE-ProRule" id="PRU01161"/>
    </source>
</evidence>
<evidence type="ECO:0000259" key="6">
    <source>
        <dbReference type="PROSITE" id="PS51635"/>
    </source>
</evidence>
<dbReference type="GO" id="GO:0019369">
    <property type="term" value="P:arachidonate metabolic process"/>
    <property type="evidence" value="ECO:0007669"/>
    <property type="project" value="TreeGrafter"/>
</dbReference>
<dbReference type="GO" id="GO:0046486">
    <property type="term" value="P:glycerolipid metabolic process"/>
    <property type="evidence" value="ECO:0007669"/>
    <property type="project" value="UniProtKB-ARBA"/>
</dbReference>
<organism evidence="7 8">
    <name type="scientific">Rhizoctonia solani</name>
    <dbReference type="NCBI Taxonomy" id="456999"/>
    <lineage>
        <taxon>Eukaryota</taxon>
        <taxon>Fungi</taxon>
        <taxon>Dikarya</taxon>
        <taxon>Basidiomycota</taxon>
        <taxon>Agaricomycotina</taxon>
        <taxon>Agaricomycetes</taxon>
        <taxon>Cantharellales</taxon>
        <taxon>Ceratobasidiaceae</taxon>
        <taxon>Rhizoctonia</taxon>
    </lineage>
</organism>
<dbReference type="Proteomes" id="UP000663841">
    <property type="component" value="Unassembled WGS sequence"/>
</dbReference>
<proteinExistence type="predicted"/>
<feature type="domain" description="PNPLA" evidence="6">
    <location>
        <begin position="126"/>
        <end position="349"/>
    </location>
</feature>
<comment type="caution">
    <text evidence="4">Lacks conserved residue(s) required for the propagation of feature annotation.</text>
</comment>
<dbReference type="GO" id="GO:0016042">
    <property type="term" value="P:lipid catabolic process"/>
    <property type="evidence" value="ECO:0007669"/>
    <property type="project" value="UniProtKB-KW"/>
</dbReference>
<dbReference type="PANTHER" id="PTHR24185">
    <property type="entry name" value="CALCIUM-INDEPENDENT PHOSPHOLIPASE A2-GAMMA"/>
    <property type="match status" value="1"/>
</dbReference>
<evidence type="ECO:0000313" key="8">
    <source>
        <dbReference type="Proteomes" id="UP000663841"/>
    </source>
</evidence>
<dbReference type="Pfam" id="PF01734">
    <property type="entry name" value="Patatin"/>
    <property type="match status" value="1"/>
</dbReference>
<evidence type="ECO:0000256" key="2">
    <source>
        <dbReference type="ARBA" id="ARBA00022963"/>
    </source>
</evidence>
<dbReference type="GO" id="GO:0047499">
    <property type="term" value="F:calcium-independent phospholipase A2 activity"/>
    <property type="evidence" value="ECO:0007669"/>
    <property type="project" value="TreeGrafter"/>
</dbReference>
<dbReference type="PROSITE" id="PS51635">
    <property type="entry name" value="PNPLA"/>
    <property type="match status" value="1"/>
</dbReference>
<feature type="compositionally biased region" description="Low complexity" evidence="5">
    <location>
        <begin position="33"/>
        <end position="57"/>
    </location>
</feature>
<dbReference type="PANTHER" id="PTHR24185:SF1">
    <property type="entry name" value="CALCIUM-INDEPENDENT PHOSPHOLIPASE A2-GAMMA"/>
    <property type="match status" value="1"/>
</dbReference>